<organism evidence="1 2">
    <name type="scientific">Psychrobacter phenylpyruvicus</name>
    <dbReference type="NCBI Taxonomy" id="29432"/>
    <lineage>
        <taxon>Bacteria</taxon>
        <taxon>Pseudomonadati</taxon>
        <taxon>Pseudomonadota</taxon>
        <taxon>Gammaproteobacteria</taxon>
        <taxon>Moraxellales</taxon>
        <taxon>Moraxellaceae</taxon>
        <taxon>Psychrobacter</taxon>
    </lineage>
</organism>
<reference evidence="1 2" key="1">
    <citation type="submission" date="2018-06" db="EMBL/GenBank/DDBJ databases">
        <authorList>
            <consortium name="Pathogen Informatics"/>
            <person name="Doyle S."/>
        </authorList>
    </citation>
    <scope>NUCLEOTIDE SEQUENCE [LARGE SCALE GENOMIC DNA]</scope>
    <source>
        <strain evidence="1 2">NCTC10526</strain>
    </source>
</reference>
<evidence type="ECO:0000313" key="1">
    <source>
        <dbReference type="EMBL" id="SUD90700.1"/>
    </source>
</evidence>
<evidence type="ECO:0000313" key="2">
    <source>
        <dbReference type="Proteomes" id="UP000254123"/>
    </source>
</evidence>
<dbReference type="STRING" id="1123034.GCA_000685805_01377"/>
<keyword evidence="2" id="KW-1185">Reference proteome</keyword>
<accession>A0A379LJA7</accession>
<proteinExistence type="predicted"/>
<dbReference type="Proteomes" id="UP000254123">
    <property type="component" value="Unassembled WGS sequence"/>
</dbReference>
<protein>
    <submittedName>
        <fullName evidence="1">Uncharacterized protein</fullName>
    </submittedName>
</protein>
<sequence>MLIKNVKSIFRGLSRICELKADNRRLNGVVECLEHGEIIKKTKSYHENKVAILLYDLCSILLHPASYNPKSIKNFSFSKLWSCISFIPRLVMSLLKMLVARN</sequence>
<name>A0A379LJA7_9GAMM</name>
<gene>
    <name evidence="1" type="ORF">NCTC10526_01042</name>
</gene>
<dbReference type="EMBL" id="UGVC01000001">
    <property type="protein sequence ID" value="SUD90700.1"/>
    <property type="molecule type" value="Genomic_DNA"/>
</dbReference>
<dbReference type="AlphaFoldDB" id="A0A379LJA7"/>